<dbReference type="OrthoDB" id="61116at2759"/>
<evidence type="ECO:0008006" key="4">
    <source>
        <dbReference type="Google" id="ProtNLM"/>
    </source>
</evidence>
<dbReference type="EMBL" id="CAKKNE010000001">
    <property type="protein sequence ID" value="CAH0365207.1"/>
    <property type="molecule type" value="Genomic_DNA"/>
</dbReference>
<dbReference type="PANTHER" id="PTHR12829:SF4">
    <property type="entry name" value="N(6)-ADENINE-SPECIFIC METHYLTRANSFERASE METTL4"/>
    <property type="match status" value="1"/>
</dbReference>
<dbReference type="Proteomes" id="UP000789595">
    <property type="component" value="Unassembled WGS sequence"/>
</dbReference>
<dbReference type="PANTHER" id="PTHR12829">
    <property type="entry name" value="N6-ADENOSINE-METHYLTRANSFERASE"/>
    <property type="match status" value="1"/>
</dbReference>
<dbReference type="InterPro" id="IPR007757">
    <property type="entry name" value="MT-A70-like"/>
</dbReference>
<evidence type="ECO:0000313" key="2">
    <source>
        <dbReference type="EMBL" id="CAH0365207.1"/>
    </source>
</evidence>
<dbReference type="PROSITE" id="PS51143">
    <property type="entry name" value="MT_A70"/>
    <property type="match status" value="1"/>
</dbReference>
<name>A0A8J2SFW2_9STRA</name>
<accession>A0A8J2SFW2</accession>
<evidence type="ECO:0000256" key="1">
    <source>
        <dbReference type="PROSITE-ProRule" id="PRU00489"/>
    </source>
</evidence>
<dbReference type="AlphaFoldDB" id="A0A8J2SFW2"/>
<sequence length="339" mass="36077">MADSDGHDNELVVVPGGSLAAPYVAQSKKRKRTAIYENEPGLHAFARACFGRLPASLPRIALPAPLDARTAAGEAVAVAVARGGDSRDPLRPVHETYTLDEVVDRVLQGPSARFDVEAVGACALPPGGATLLADVSRWAALLPRTREYTCIVADPPWPSRSAARRGAYDTARDAWRAPLRKLPVGRLAASSGAVVAVWVTNDRKVADWVAKTLFRAWGVRHVGTWYWLKCASDGSPVLPLDEHAERKPWEPLVVGVVNAAGAVDGDAWAPLGASWLRRVPVRRAVASVPGPHSAKPRLDAALAPCFRAGAPPFRGLELFGRGAFESWTVAGDQALPLAA</sequence>
<reference evidence="2" key="1">
    <citation type="submission" date="2021-11" db="EMBL/GenBank/DDBJ databases">
        <authorList>
            <consortium name="Genoscope - CEA"/>
            <person name="William W."/>
        </authorList>
    </citation>
    <scope>NUCLEOTIDE SEQUENCE</scope>
</reference>
<evidence type="ECO:0000313" key="3">
    <source>
        <dbReference type="Proteomes" id="UP000789595"/>
    </source>
</evidence>
<dbReference type="GO" id="GO:0008168">
    <property type="term" value="F:methyltransferase activity"/>
    <property type="evidence" value="ECO:0007669"/>
    <property type="project" value="TreeGrafter"/>
</dbReference>
<comment type="caution">
    <text evidence="2">The sequence shown here is derived from an EMBL/GenBank/DDBJ whole genome shotgun (WGS) entry which is preliminary data.</text>
</comment>
<keyword evidence="3" id="KW-1185">Reference proteome</keyword>
<dbReference type="Pfam" id="PF05063">
    <property type="entry name" value="MT-A70"/>
    <property type="match status" value="1"/>
</dbReference>
<gene>
    <name evidence="2" type="ORF">PECAL_1P16330</name>
</gene>
<proteinExistence type="inferred from homology"/>
<organism evidence="2 3">
    <name type="scientific">Pelagomonas calceolata</name>
    <dbReference type="NCBI Taxonomy" id="35677"/>
    <lineage>
        <taxon>Eukaryota</taxon>
        <taxon>Sar</taxon>
        <taxon>Stramenopiles</taxon>
        <taxon>Ochrophyta</taxon>
        <taxon>Pelagophyceae</taxon>
        <taxon>Pelagomonadales</taxon>
        <taxon>Pelagomonadaceae</taxon>
        <taxon>Pelagomonas</taxon>
    </lineage>
</organism>
<protein>
    <recommendedName>
        <fullName evidence="4">Methyltransferase-like protein 4</fullName>
    </recommendedName>
</protein>
<dbReference type="GO" id="GO:0005634">
    <property type="term" value="C:nucleus"/>
    <property type="evidence" value="ECO:0007669"/>
    <property type="project" value="TreeGrafter"/>
</dbReference>
<comment type="similarity">
    <text evidence="1">Belongs to the MT-A70-like family.</text>
</comment>